<accession>A0A151N8D7</accession>
<organism evidence="1 2">
    <name type="scientific">Alligator mississippiensis</name>
    <name type="common">American alligator</name>
    <dbReference type="NCBI Taxonomy" id="8496"/>
    <lineage>
        <taxon>Eukaryota</taxon>
        <taxon>Metazoa</taxon>
        <taxon>Chordata</taxon>
        <taxon>Craniata</taxon>
        <taxon>Vertebrata</taxon>
        <taxon>Euteleostomi</taxon>
        <taxon>Archelosauria</taxon>
        <taxon>Archosauria</taxon>
        <taxon>Crocodylia</taxon>
        <taxon>Alligatoridae</taxon>
        <taxon>Alligatorinae</taxon>
        <taxon>Alligator</taxon>
    </lineage>
</organism>
<evidence type="ECO:0000313" key="1">
    <source>
        <dbReference type="EMBL" id="KYO32785.1"/>
    </source>
</evidence>
<comment type="caution">
    <text evidence="1">The sequence shown here is derived from an EMBL/GenBank/DDBJ whole genome shotgun (WGS) entry which is preliminary data.</text>
</comment>
<sequence>MKFAEDTKLGELERLRERGPELGGEGACATSCKRRQGPEEVVLWPAAWKEEGGGDWTHKAVVRGSCVGRGGC</sequence>
<gene>
    <name evidence="1" type="ORF">Y1Q_0009377</name>
</gene>
<dbReference type="EMBL" id="AKHW03003879">
    <property type="protein sequence ID" value="KYO32785.1"/>
    <property type="molecule type" value="Genomic_DNA"/>
</dbReference>
<protein>
    <submittedName>
        <fullName evidence="1">Uncharacterized protein</fullName>
    </submittedName>
</protein>
<reference evidence="1 2" key="1">
    <citation type="journal article" date="2012" name="Genome Biol.">
        <title>Sequencing three crocodilian genomes to illuminate the evolution of archosaurs and amniotes.</title>
        <authorList>
            <person name="St John J.A."/>
            <person name="Braun E.L."/>
            <person name="Isberg S.R."/>
            <person name="Miles L.G."/>
            <person name="Chong A.Y."/>
            <person name="Gongora J."/>
            <person name="Dalzell P."/>
            <person name="Moran C."/>
            <person name="Bed'hom B."/>
            <person name="Abzhanov A."/>
            <person name="Burgess S.C."/>
            <person name="Cooksey A.M."/>
            <person name="Castoe T.A."/>
            <person name="Crawford N.G."/>
            <person name="Densmore L.D."/>
            <person name="Drew J.C."/>
            <person name="Edwards S.V."/>
            <person name="Faircloth B.C."/>
            <person name="Fujita M.K."/>
            <person name="Greenwold M.J."/>
            <person name="Hoffmann F.G."/>
            <person name="Howard J.M."/>
            <person name="Iguchi T."/>
            <person name="Janes D.E."/>
            <person name="Khan S.Y."/>
            <person name="Kohno S."/>
            <person name="de Koning A.J."/>
            <person name="Lance S.L."/>
            <person name="McCarthy F.M."/>
            <person name="McCormack J.E."/>
            <person name="Merchant M.E."/>
            <person name="Peterson D.G."/>
            <person name="Pollock D.D."/>
            <person name="Pourmand N."/>
            <person name="Raney B.J."/>
            <person name="Roessler K.A."/>
            <person name="Sanford J.R."/>
            <person name="Sawyer R.H."/>
            <person name="Schmidt C.J."/>
            <person name="Triplett E.W."/>
            <person name="Tuberville T.D."/>
            <person name="Venegas-Anaya M."/>
            <person name="Howard J.T."/>
            <person name="Jarvis E.D."/>
            <person name="Guillette L.J.Jr."/>
            <person name="Glenn T.C."/>
            <person name="Green R.E."/>
            <person name="Ray D.A."/>
        </authorList>
    </citation>
    <scope>NUCLEOTIDE SEQUENCE [LARGE SCALE GENOMIC DNA]</scope>
    <source>
        <strain evidence="1">KSC_2009_1</strain>
    </source>
</reference>
<dbReference type="AlphaFoldDB" id="A0A151N8D7"/>
<proteinExistence type="predicted"/>
<dbReference type="Proteomes" id="UP000050525">
    <property type="component" value="Unassembled WGS sequence"/>
</dbReference>
<name>A0A151N8D7_ALLMI</name>
<keyword evidence="2" id="KW-1185">Reference proteome</keyword>
<evidence type="ECO:0000313" key="2">
    <source>
        <dbReference type="Proteomes" id="UP000050525"/>
    </source>
</evidence>